<dbReference type="RefSeq" id="WP_123914587.1">
    <property type="nucleotide sequence ID" value="NZ_RKRA01000001.1"/>
</dbReference>
<sequence length="243" mass="25173">MSIRKFLSLLLGTVLVLGAAGIGLVYTYGRAHTLQAREAVVESDVSTVGTPFGGSIQSVAVRAGDTVVAGQEILRVQSATLQQALSTARFSPEGVGYHIEGEDVLVFTATAEGTVGRADLAVGSFVPANTEIATVEVAGTSRITARVPMTAADFARLPLGSPMTVVLPDSTEVTAEVYDVQFDETTGDTVAIVRARSEDLAAAGTFTNGAPVEAEIRLDDAEGFGSWAARQLTELVTPDGATI</sequence>
<organism evidence="1 2">
    <name type="scientific">Georgenia muralis</name>
    <dbReference type="NCBI Taxonomy" id="154117"/>
    <lineage>
        <taxon>Bacteria</taxon>
        <taxon>Bacillati</taxon>
        <taxon>Actinomycetota</taxon>
        <taxon>Actinomycetes</taxon>
        <taxon>Micrococcales</taxon>
        <taxon>Bogoriellaceae</taxon>
        <taxon>Georgenia</taxon>
    </lineage>
</organism>
<name>A0A3N4Z0V8_9MICO</name>
<evidence type="ECO:0000313" key="1">
    <source>
        <dbReference type="EMBL" id="RPF26237.1"/>
    </source>
</evidence>
<gene>
    <name evidence="1" type="ORF">EDD32_0671</name>
</gene>
<proteinExistence type="predicted"/>
<dbReference type="Gene3D" id="2.40.50.100">
    <property type="match status" value="1"/>
</dbReference>
<comment type="caution">
    <text evidence="1">The sequence shown here is derived from an EMBL/GenBank/DDBJ whole genome shotgun (WGS) entry which is preliminary data.</text>
</comment>
<keyword evidence="2" id="KW-1185">Reference proteome</keyword>
<dbReference type="SUPFAM" id="SSF111369">
    <property type="entry name" value="HlyD-like secretion proteins"/>
    <property type="match status" value="1"/>
</dbReference>
<protein>
    <recommendedName>
        <fullName evidence="3">HlyD family secretion protein</fullName>
    </recommendedName>
</protein>
<dbReference type="AlphaFoldDB" id="A0A3N4Z0V8"/>
<evidence type="ECO:0008006" key="3">
    <source>
        <dbReference type="Google" id="ProtNLM"/>
    </source>
</evidence>
<accession>A0A3N4Z0V8</accession>
<dbReference type="OrthoDB" id="3725787at2"/>
<evidence type="ECO:0000313" key="2">
    <source>
        <dbReference type="Proteomes" id="UP000280726"/>
    </source>
</evidence>
<dbReference type="EMBL" id="RKRA01000001">
    <property type="protein sequence ID" value="RPF26237.1"/>
    <property type="molecule type" value="Genomic_DNA"/>
</dbReference>
<dbReference type="Proteomes" id="UP000280726">
    <property type="component" value="Unassembled WGS sequence"/>
</dbReference>
<reference evidence="1 2" key="1">
    <citation type="submission" date="2018-11" db="EMBL/GenBank/DDBJ databases">
        <title>Sequencing the genomes of 1000 actinobacteria strains.</title>
        <authorList>
            <person name="Klenk H.-P."/>
        </authorList>
    </citation>
    <scope>NUCLEOTIDE SEQUENCE [LARGE SCALE GENOMIC DNA]</scope>
    <source>
        <strain evidence="1 2">DSM 14418</strain>
    </source>
</reference>